<organism evidence="1 2">
    <name type="scientific">Campylobacter gracilis RM3268</name>
    <dbReference type="NCBI Taxonomy" id="553220"/>
    <lineage>
        <taxon>Bacteria</taxon>
        <taxon>Pseudomonadati</taxon>
        <taxon>Campylobacterota</taxon>
        <taxon>Epsilonproteobacteria</taxon>
        <taxon>Campylobacterales</taxon>
        <taxon>Campylobacteraceae</taxon>
        <taxon>Campylobacter</taxon>
    </lineage>
</organism>
<reference evidence="1 2" key="1">
    <citation type="submission" date="2009-07" db="EMBL/GenBank/DDBJ databases">
        <authorList>
            <person name="Madupu R."/>
            <person name="Sebastian Y."/>
            <person name="Durkin A.S."/>
            <person name="Torralba M."/>
            <person name="Methe B."/>
            <person name="Sutton G.G."/>
            <person name="Strausberg R.L."/>
            <person name="Nelson K.E."/>
        </authorList>
    </citation>
    <scope>NUCLEOTIDE SEQUENCE [LARGE SCALE GENOMIC DNA]</scope>
    <source>
        <strain evidence="1 2">RM3268</strain>
    </source>
</reference>
<name>C8PKX4_9BACT</name>
<dbReference type="Proteomes" id="UP000005709">
    <property type="component" value="Unassembled WGS sequence"/>
</dbReference>
<dbReference type="EMBL" id="ACYG01000030">
    <property type="protein sequence ID" value="EEV16733.1"/>
    <property type="molecule type" value="Genomic_DNA"/>
</dbReference>
<comment type="caution">
    <text evidence="1">The sequence shown here is derived from an EMBL/GenBank/DDBJ whole genome shotgun (WGS) entry which is preliminary data.</text>
</comment>
<gene>
    <name evidence="1" type="ORF">CAMGR0001_0347</name>
</gene>
<protein>
    <submittedName>
        <fullName evidence="1">Uncharacterized protein</fullName>
    </submittedName>
</protein>
<accession>C8PKX4</accession>
<dbReference type="AlphaFoldDB" id="C8PKX4"/>
<evidence type="ECO:0000313" key="2">
    <source>
        <dbReference type="Proteomes" id="UP000005709"/>
    </source>
</evidence>
<keyword evidence="2" id="KW-1185">Reference proteome</keyword>
<proteinExistence type="predicted"/>
<sequence>MEGKGTALIDIYSIYFNFIRYFTTKKFQNLALNLSSFCYD</sequence>
<evidence type="ECO:0000313" key="1">
    <source>
        <dbReference type="EMBL" id="EEV16733.1"/>
    </source>
</evidence>